<dbReference type="Pfam" id="PF00535">
    <property type="entry name" value="Glycos_transf_2"/>
    <property type="match status" value="1"/>
</dbReference>
<dbReference type="InterPro" id="IPR029044">
    <property type="entry name" value="Nucleotide-diphossugar_trans"/>
</dbReference>
<proteinExistence type="predicted"/>
<dbReference type="STRING" id="408657.SAMN04487995_0433"/>
<evidence type="ECO:0000313" key="2">
    <source>
        <dbReference type="EMBL" id="SEI40429.1"/>
    </source>
</evidence>
<sequence>MNNLKVSIVTPSYNQGQFIEETIQSVLDQEYDNLEYVIIDGGSTDNTVEVIKRYEDRLKYWVSEKDNGQTHAINKGFAMASGDIIAWINSDDVYCKGAIQAVTEFFEKNPQANVVVGNGLFMDYKGEVYERKYPNISRFQEKHCMMSIFQPSTFLRRSILTDIGFLNEEYQMIMDAEWFYRIAAQYPFYVIEKDLSIFRWHKDSKSSGDHNSKLFKRYMHEHLTVVKRAHPAMSGFISRFPKASFKAHIYAGFAVRFLRRLYKRELYKMKDTNV</sequence>
<dbReference type="PANTHER" id="PTHR22916">
    <property type="entry name" value="GLYCOSYLTRANSFERASE"/>
    <property type="match status" value="1"/>
</dbReference>
<evidence type="ECO:0000259" key="1">
    <source>
        <dbReference type="Pfam" id="PF00535"/>
    </source>
</evidence>
<dbReference type="CDD" id="cd06433">
    <property type="entry name" value="GT_2_WfgS_like"/>
    <property type="match status" value="1"/>
</dbReference>
<dbReference type="GO" id="GO:0016758">
    <property type="term" value="F:hexosyltransferase activity"/>
    <property type="evidence" value="ECO:0007669"/>
    <property type="project" value="UniProtKB-ARBA"/>
</dbReference>
<evidence type="ECO:0000313" key="3">
    <source>
        <dbReference type="Proteomes" id="UP000199532"/>
    </source>
</evidence>
<organism evidence="2 3">
    <name type="scientific">Dyadobacter koreensis</name>
    <dbReference type="NCBI Taxonomy" id="408657"/>
    <lineage>
        <taxon>Bacteria</taxon>
        <taxon>Pseudomonadati</taxon>
        <taxon>Bacteroidota</taxon>
        <taxon>Cytophagia</taxon>
        <taxon>Cytophagales</taxon>
        <taxon>Spirosomataceae</taxon>
        <taxon>Dyadobacter</taxon>
    </lineage>
</organism>
<dbReference type="InterPro" id="IPR001173">
    <property type="entry name" value="Glyco_trans_2-like"/>
</dbReference>
<gene>
    <name evidence="2" type="ORF">SAMN04487995_0433</name>
</gene>
<reference evidence="2 3" key="1">
    <citation type="submission" date="2016-10" db="EMBL/GenBank/DDBJ databases">
        <authorList>
            <person name="de Groot N.N."/>
        </authorList>
    </citation>
    <scope>NUCLEOTIDE SEQUENCE [LARGE SCALE GENOMIC DNA]</scope>
    <source>
        <strain evidence="2 3">DSM 19938</strain>
    </source>
</reference>
<name>A0A1H6Q9H5_9BACT</name>
<dbReference type="AlphaFoldDB" id="A0A1H6Q9H5"/>
<dbReference type="Proteomes" id="UP000199532">
    <property type="component" value="Unassembled WGS sequence"/>
</dbReference>
<dbReference type="OrthoDB" id="9788101at2"/>
<dbReference type="RefSeq" id="WP_090331469.1">
    <property type="nucleotide sequence ID" value="NZ_FNXY01000001.1"/>
</dbReference>
<dbReference type="Gene3D" id="3.90.550.10">
    <property type="entry name" value="Spore Coat Polysaccharide Biosynthesis Protein SpsA, Chain A"/>
    <property type="match status" value="1"/>
</dbReference>
<protein>
    <submittedName>
        <fullName evidence="2">Glycosyltransferase, GT2 family</fullName>
    </submittedName>
</protein>
<dbReference type="EMBL" id="FNXY01000001">
    <property type="protein sequence ID" value="SEI40429.1"/>
    <property type="molecule type" value="Genomic_DNA"/>
</dbReference>
<dbReference type="PANTHER" id="PTHR22916:SF65">
    <property type="entry name" value="SLR1065 PROTEIN"/>
    <property type="match status" value="1"/>
</dbReference>
<accession>A0A1H6Q9H5</accession>
<feature type="domain" description="Glycosyltransferase 2-like" evidence="1">
    <location>
        <begin position="7"/>
        <end position="145"/>
    </location>
</feature>
<keyword evidence="2" id="KW-0808">Transferase</keyword>
<keyword evidence="3" id="KW-1185">Reference proteome</keyword>
<dbReference type="SUPFAM" id="SSF53448">
    <property type="entry name" value="Nucleotide-diphospho-sugar transferases"/>
    <property type="match status" value="1"/>
</dbReference>